<dbReference type="Proteomes" id="UP001500604">
    <property type="component" value="Unassembled WGS sequence"/>
</dbReference>
<keyword evidence="2" id="KW-1185">Reference proteome</keyword>
<name>A0ABP8VAX0_9GAMM</name>
<dbReference type="InterPro" id="IPR010633">
    <property type="entry name" value="Phage_lambda_GpZ"/>
</dbReference>
<evidence type="ECO:0000313" key="1">
    <source>
        <dbReference type="EMBL" id="GAA4652390.1"/>
    </source>
</evidence>
<dbReference type="EMBL" id="BAABFL010000474">
    <property type="protein sequence ID" value="GAA4652390.1"/>
    <property type="molecule type" value="Genomic_DNA"/>
</dbReference>
<dbReference type="Pfam" id="PF06763">
    <property type="entry name" value="Minor_tail_Z"/>
    <property type="match status" value="1"/>
</dbReference>
<dbReference type="RefSeq" id="WP_345198944.1">
    <property type="nucleotide sequence ID" value="NZ_BAABFL010000474.1"/>
</dbReference>
<gene>
    <name evidence="1" type="ORF">GCM10023116_46740</name>
</gene>
<comment type="caution">
    <text evidence="1">The sequence shown here is derived from an EMBL/GenBank/DDBJ whole genome shotgun (WGS) entry which is preliminary data.</text>
</comment>
<organism evidence="1 2">
    <name type="scientific">Kistimonas scapharcae</name>
    <dbReference type="NCBI Taxonomy" id="1036133"/>
    <lineage>
        <taxon>Bacteria</taxon>
        <taxon>Pseudomonadati</taxon>
        <taxon>Pseudomonadota</taxon>
        <taxon>Gammaproteobacteria</taxon>
        <taxon>Oceanospirillales</taxon>
        <taxon>Endozoicomonadaceae</taxon>
        <taxon>Kistimonas</taxon>
    </lineage>
</organism>
<sequence length="186" mass="21427">MSQPALNRDVRKLARKLSDISKRAVTKSDYAALRKTAGQIKTRVVKDVAGEAKIPQKHIRKRIYTKVKISRDQRIGRITGYRRNIPAISLGTVSTARTRKGQVRGIKAGGRTYPDAFVNKIRKTGQWQIMRRKGAKRYPVEVIVVKIAPFVDRYLPRRAAEIMRQKYPALLEHELKYRLQKYADKS</sequence>
<evidence type="ECO:0000313" key="2">
    <source>
        <dbReference type="Proteomes" id="UP001500604"/>
    </source>
</evidence>
<protein>
    <submittedName>
        <fullName evidence="1">Phage tail protein</fullName>
    </submittedName>
</protein>
<proteinExistence type="predicted"/>
<reference evidence="2" key="1">
    <citation type="journal article" date="2019" name="Int. J. Syst. Evol. Microbiol.">
        <title>The Global Catalogue of Microorganisms (GCM) 10K type strain sequencing project: providing services to taxonomists for standard genome sequencing and annotation.</title>
        <authorList>
            <consortium name="The Broad Institute Genomics Platform"/>
            <consortium name="The Broad Institute Genome Sequencing Center for Infectious Disease"/>
            <person name="Wu L."/>
            <person name="Ma J."/>
        </authorList>
    </citation>
    <scope>NUCLEOTIDE SEQUENCE [LARGE SCALE GENOMIC DNA]</scope>
    <source>
        <strain evidence="2">JCM 17805</strain>
    </source>
</reference>
<accession>A0ABP8VAX0</accession>